<evidence type="ECO:0000313" key="5">
    <source>
        <dbReference type="Proteomes" id="UP000034037"/>
    </source>
</evidence>
<proteinExistence type="inferred from homology"/>
<reference evidence="4 5" key="1">
    <citation type="submission" date="2015-04" db="EMBL/GenBank/DDBJ databases">
        <title>Complete Genome Sequence of Brevibacterium flavum ATCC 15168.</title>
        <authorList>
            <person name="Ahn J."/>
            <person name="Park G."/>
            <person name="Jeon W."/>
            <person name="Jang Y."/>
            <person name="Jang M."/>
            <person name="Lee H."/>
            <person name="Lee H."/>
        </authorList>
    </citation>
    <scope>NUCLEOTIDE SEQUENCE [LARGE SCALE GENOMIC DNA]</scope>
    <source>
        <strain evidence="4 5">ATCC 15168</strain>
    </source>
</reference>
<sequence>MTLKTVNGTQLRDTVGSFPSGVTVVTTTDGEVDHGLTVSAFVSLSLEPAMVLVSIDKKSSVVPFLEQGSPVAVSVLSEEQSDLAITFGRHLENKFDGVSIKRSTNRAAVLEGASAWLSGAVVDKYPGGDHFIITIAVEECAHDEEQKPLLYHRGRLFRWQED</sequence>
<dbReference type="SUPFAM" id="SSF50475">
    <property type="entry name" value="FMN-binding split barrel"/>
    <property type="match status" value="1"/>
</dbReference>
<evidence type="ECO:0000313" key="4">
    <source>
        <dbReference type="EMBL" id="AKF27290.1"/>
    </source>
</evidence>
<accession>A0A0F6Z5A9</accession>
<protein>
    <submittedName>
        <fullName evidence="4">Oxidoreductase</fullName>
    </submittedName>
</protein>
<dbReference type="InterPro" id="IPR012349">
    <property type="entry name" value="Split_barrel_FMN-bd"/>
</dbReference>
<dbReference type="GO" id="GO:0042602">
    <property type="term" value="F:riboflavin reductase (NADPH) activity"/>
    <property type="evidence" value="ECO:0007669"/>
    <property type="project" value="TreeGrafter"/>
</dbReference>
<evidence type="ECO:0000259" key="3">
    <source>
        <dbReference type="SMART" id="SM00903"/>
    </source>
</evidence>
<organism evidence="4 5">
    <name type="scientific">[Brevibacterium] flavum</name>
    <dbReference type="NCBI Taxonomy" id="92706"/>
    <lineage>
        <taxon>Bacteria</taxon>
        <taxon>Bacillati</taxon>
        <taxon>Actinomycetota</taxon>
        <taxon>Actinomycetes</taxon>
        <taxon>Mycobacteriales</taxon>
        <taxon>Corynebacteriaceae</taxon>
        <taxon>Corynebacterium</taxon>
    </lineage>
</organism>
<dbReference type="HOGENOM" id="CLU_059021_1_3_11"/>
<evidence type="ECO:0000256" key="2">
    <source>
        <dbReference type="ARBA" id="ARBA00023002"/>
    </source>
</evidence>
<keyword evidence="2" id="KW-0560">Oxidoreductase</keyword>
<gene>
    <name evidence="4" type="ORF">YH66_06835</name>
</gene>
<dbReference type="Gene3D" id="2.30.110.10">
    <property type="entry name" value="Electron Transport, Fmn-binding Protein, Chain A"/>
    <property type="match status" value="1"/>
</dbReference>
<name>A0A0F6Z5A9_9CORY</name>
<dbReference type="Pfam" id="PF01613">
    <property type="entry name" value="Flavin_Reduct"/>
    <property type="match status" value="1"/>
</dbReference>
<dbReference type="GO" id="GO:0010181">
    <property type="term" value="F:FMN binding"/>
    <property type="evidence" value="ECO:0007669"/>
    <property type="project" value="InterPro"/>
</dbReference>
<dbReference type="SMART" id="SM00903">
    <property type="entry name" value="Flavin_Reduct"/>
    <property type="match status" value="1"/>
</dbReference>
<dbReference type="PANTHER" id="PTHR30466">
    <property type="entry name" value="FLAVIN REDUCTASE"/>
    <property type="match status" value="1"/>
</dbReference>
<dbReference type="InterPro" id="IPR050268">
    <property type="entry name" value="NADH-dep_flavin_reductase"/>
</dbReference>
<evidence type="ECO:0000256" key="1">
    <source>
        <dbReference type="ARBA" id="ARBA00008898"/>
    </source>
</evidence>
<dbReference type="PANTHER" id="PTHR30466:SF1">
    <property type="entry name" value="FMN REDUCTASE (NADH) RUTF"/>
    <property type="match status" value="1"/>
</dbReference>
<dbReference type="InterPro" id="IPR002563">
    <property type="entry name" value="Flavin_Rdtase-like_dom"/>
</dbReference>
<comment type="similarity">
    <text evidence="1">Belongs to the non-flavoprotein flavin reductase family.</text>
</comment>
<dbReference type="PATRIC" id="fig|92706.3.peg.1419"/>
<dbReference type="EMBL" id="CP011309">
    <property type="protein sequence ID" value="AKF27290.1"/>
    <property type="molecule type" value="Genomic_DNA"/>
</dbReference>
<feature type="domain" description="Flavin reductase like" evidence="3">
    <location>
        <begin position="15"/>
        <end position="158"/>
    </location>
</feature>
<dbReference type="Proteomes" id="UP000034037">
    <property type="component" value="Chromosome"/>
</dbReference>
<dbReference type="AlphaFoldDB" id="A0A0F6Z5A9"/>
<dbReference type="RefSeq" id="WP_034983704.1">
    <property type="nucleotide sequence ID" value="NZ_CP011309.1"/>
</dbReference>
<keyword evidence="5" id="KW-1185">Reference proteome</keyword>